<reference evidence="2 3" key="1">
    <citation type="journal article" date="2024" name="Genome Biol. Evol.">
        <title>Chromosome-level genome assembly of the viviparous eelpout Zoarces viviparus.</title>
        <authorList>
            <person name="Fuhrmann N."/>
            <person name="Brasseur M.V."/>
            <person name="Bakowski C.E."/>
            <person name="Podsiadlowski L."/>
            <person name="Prost S."/>
            <person name="Krehenwinkel H."/>
            <person name="Mayer C."/>
        </authorList>
    </citation>
    <scope>NUCLEOTIDE SEQUENCE [LARGE SCALE GENOMIC DNA]</scope>
    <source>
        <strain evidence="2">NO-MEL_2022_Ind0_liver</strain>
    </source>
</reference>
<feature type="region of interest" description="Disordered" evidence="1">
    <location>
        <begin position="235"/>
        <end position="283"/>
    </location>
</feature>
<protein>
    <submittedName>
        <fullName evidence="2">Uncharacterized protein</fullName>
    </submittedName>
</protein>
<dbReference type="EMBL" id="JBCEZU010000434">
    <property type="protein sequence ID" value="KAK9519991.1"/>
    <property type="molecule type" value="Genomic_DNA"/>
</dbReference>
<feature type="compositionally biased region" description="Polar residues" evidence="1">
    <location>
        <begin position="271"/>
        <end position="283"/>
    </location>
</feature>
<comment type="caution">
    <text evidence="2">The sequence shown here is derived from an EMBL/GenBank/DDBJ whole genome shotgun (WGS) entry which is preliminary data.</text>
</comment>
<dbReference type="AlphaFoldDB" id="A0AAW1EC48"/>
<dbReference type="Proteomes" id="UP001488805">
    <property type="component" value="Unassembled WGS sequence"/>
</dbReference>
<proteinExistence type="predicted"/>
<evidence type="ECO:0000313" key="3">
    <source>
        <dbReference type="Proteomes" id="UP001488805"/>
    </source>
</evidence>
<organism evidence="2 3">
    <name type="scientific">Zoarces viviparus</name>
    <name type="common">Viviparous eelpout</name>
    <name type="synonym">Blennius viviparus</name>
    <dbReference type="NCBI Taxonomy" id="48416"/>
    <lineage>
        <taxon>Eukaryota</taxon>
        <taxon>Metazoa</taxon>
        <taxon>Chordata</taxon>
        <taxon>Craniata</taxon>
        <taxon>Vertebrata</taxon>
        <taxon>Euteleostomi</taxon>
        <taxon>Actinopterygii</taxon>
        <taxon>Neopterygii</taxon>
        <taxon>Teleostei</taxon>
        <taxon>Neoteleostei</taxon>
        <taxon>Acanthomorphata</taxon>
        <taxon>Eupercaria</taxon>
        <taxon>Perciformes</taxon>
        <taxon>Cottioidei</taxon>
        <taxon>Zoarcales</taxon>
        <taxon>Zoarcidae</taxon>
        <taxon>Zoarcinae</taxon>
        <taxon>Zoarces</taxon>
    </lineage>
</organism>
<evidence type="ECO:0000256" key="1">
    <source>
        <dbReference type="SAM" id="MobiDB-lite"/>
    </source>
</evidence>
<keyword evidence="3" id="KW-1185">Reference proteome</keyword>
<evidence type="ECO:0000313" key="2">
    <source>
        <dbReference type="EMBL" id="KAK9519991.1"/>
    </source>
</evidence>
<gene>
    <name evidence="2" type="ORF">VZT92_022680</name>
</gene>
<name>A0AAW1EC48_ZOAVI</name>
<sequence length="283" mass="30005">MNPVAATSKVVETQDTPCEVTPHQGMSFSQTGDITLDIPERQETVGRALVTGANLEGLDTVVTSSEKLRSSRVATGQVFMSSQDKGASSRILASGRVAEGETNQYDYHNTDMNLIEQSKLGDLTLKEGKAEVTFDPEITEGLDHSVTTASGQVSPTVYSESKVVDKTISSVLEKDPGSSERGTACFIGTSDVAEDAGDLGQNERVHMTREAAGVCPNTVGRAGWTEVVSKASDYADGTEAGGGEVSPVQLQSVISQAPRNKSRKSKKDSNMNQNNPSGKCKQQ</sequence>
<feature type="compositionally biased region" description="Polar residues" evidence="1">
    <location>
        <begin position="248"/>
        <end position="258"/>
    </location>
</feature>
<accession>A0AAW1EC48</accession>